<evidence type="ECO:0000313" key="3">
    <source>
        <dbReference type="Proteomes" id="UP000295341"/>
    </source>
</evidence>
<name>A0A4R7P4S6_9GAMM</name>
<dbReference type="OrthoDB" id="9797391at2"/>
<keyword evidence="1" id="KW-0472">Membrane</keyword>
<evidence type="ECO:0000256" key="1">
    <source>
        <dbReference type="SAM" id="Phobius"/>
    </source>
</evidence>
<dbReference type="RefSeq" id="WP_133882225.1">
    <property type="nucleotide sequence ID" value="NZ_MWIN01000002.1"/>
</dbReference>
<gene>
    <name evidence="2" type="ORF">DFR24_3072</name>
</gene>
<dbReference type="InterPro" id="IPR050256">
    <property type="entry name" value="Glycosyltransferase_2"/>
</dbReference>
<dbReference type="Proteomes" id="UP000295341">
    <property type="component" value="Unassembled WGS sequence"/>
</dbReference>
<organism evidence="2 3">
    <name type="scientific">Panacagrimonas perspica</name>
    <dbReference type="NCBI Taxonomy" id="381431"/>
    <lineage>
        <taxon>Bacteria</taxon>
        <taxon>Pseudomonadati</taxon>
        <taxon>Pseudomonadota</taxon>
        <taxon>Gammaproteobacteria</taxon>
        <taxon>Nevskiales</taxon>
        <taxon>Nevskiaceae</taxon>
        <taxon>Panacagrimonas</taxon>
    </lineage>
</organism>
<proteinExistence type="predicted"/>
<dbReference type="CDD" id="cd06438">
    <property type="entry name" value="EpsO_like"/>
    <property type="match status" value="1"/>
</dbReference>
<reference evidence="2 3" key="1">
    <citation type="submission" date="2019-03" db="EMBL/GenBank/DDBJ databases">
        <title>Genomic Encyclopedia of Type Strains, Phase IV (KMG-IV): sequencing the most valuable type-strain genomes for metagenomic binning, comparative biology and taxonomic classification.</title>
        <authorList>
            <person name="Goeker M."/>
        </authorList>
    </citation>
    <scope>NUCLEOTIDE SEQUENCE [LARGE SCALE GENOMIC DNA]</scope>
    <source>
        <strain evidence="2 3">DSM 26377</strain>
    </source>
</reference>
<dbReference type="EMBL" id="SOBT01000009">
    <property type="protein sequence ID" value="TDU28697.1"/>
    <property type="molecule type" value="Genomic_DNA"/>
</dbReference>
<feature type="transmembrane region" description="Helical" evidence="1">
    <location>
        <begin position="357"/>
        <end position="376"/>
    </location>
</feature>
<keyword evidence="2" id="KW-0808">Transferase</keyword>
<dbReference type="GO" id="GO:0016740">
    <property type="term" value="F:transferase activity"/>
    <property type="evidence" value="ECO:0007669"/>
    <property type="project" value="UniProtKB-KW"/>
</dbReference>
<dbReference type="PANTHER" id="PTHR48090">
    <property type="entry name" value="UNDECAPRENYL-PHOSPHATE 4-DEOXY-4-FORMAMIDO-L-ARABINOSE TRANSFERASE-RELATED"/>
    <property type="match status" value="1"/>
</dbReference>
<dbReference type="Gene3D" id="3.90.550.10">
    <property type="entry name" value="Spore Coat Polysaccharide Biosynthesis Protein SpsA, Chain A"/>
    <property type="match status" value="1"/>
</dbReference>
<keyword evidence="1" id="KW-1133">Transmembrane helix</keyword>
<comment type="caution">
    <text evidence="2">The sequence shown here is derived from an EMBL/GenBank/DDBJ whole genome shotgun (WGS) entry which is preliminary data.</text>
</comment>
<feature type="transmembrane region" description="Helical" evidence="1">
    <location>
        <begin position="328"/>
        <end position="345"/>
    </location>
</feature>
<accession>A0A4R7P4S6</accession>
<evidence type="ECO:0000313" key="2">
    <source>
        <dbReference type="EMBL" id="TDU28697.1"/>
    </source>
</evidence>
<keyword evidence="3" id="KW-1185">Reference proteome</keyword>
<dbReference type="SUPFAM" id="SSF53448">
    <property type="entry name" value="Nucleotide-diphospho-sugar transferases"/>
    <property type="match status" value="1"/>
</dbReference>
<dbReference type="AlphaFoldDB" id="A0A4R7P4S6"/>
<protein>
    <submittedName>
        <fullName evidence="2">Cellulose synthase/poly-beta-1,6-N-acetylglucosamine synthase-like glycosyltransferase</fullName>
    </submittedName>
</protein>
<dbReference type="PANTHER" id="PTHR48090:SF6">
    <property type="entry name" value="SLR5056 PROTEIN"/>
    <property type="match status" value="1"/>
</dbReference>
<dbReference type="InterPro" id="IPR029044">
    <property type="entry name" value="Nucleotide-diphossugar_trans"/>
</dbReference>
<feature type="transmembrane region" description="Helical" evidence="1">
    <location>
        <begin position="302"/>
        <end position="321"/>
    </location>
</feature>
<dbReference type="Pfam" id="PF13641">
    <property type="entry name" value="Glyco_tranf_2_3"/>
    <property type="match status" value="1"/>
</dbReference>
<keyword evidence="1" id="KW-0812">Transmembrane</keyword>
<sequence>MLIDALLLVVATPLLLIGAYLLLLTLLSGRPQPPPSADPRTRFLLVVPAHDEAGGIGRTVKSLLALEWPAEARRVHVIADNCSDDTAAIARAAGAEVTERSHASLRGKGYALQVAYDQAIAEGWCDAVVVVDADTDVDPGLLRAFAGRIQLGAQAVQAFYGVRNPRASWRTRLVTLALAIFHRLRGRGRERLRVSCGLRGNGMCFALDTLRRVPHNAFSRVEDLEYGVALGRAGIRVWYADEAEVRADMVASEKASRSQRQRWEGGRFEFARAQGGPLLRDAVRGRSALLLDLAADVLTPPLGYFGLGAILLALGAVLLWVLGVVMPVTALLSGLPLAVLVVHVARGVSLSGLGARGWLDLAAAPVYVLWKLSLVLRRRASSKAWVRTERDE</sequence>